<reference evidence="2" key="1">
    <citation type="journal article" date="2014" name="Int. J. Syst. Evol. Microbiol.">
        <title>Complete genome sequence of Corynebacterium casei LMG S-19264T (=DSM 44701T), isolated from a smear-ripened cheese.</title>
        <authorList>
            <consortium name="US DOE Joint Genome Institute (JGI-PGF)"/>
            <person name="Walter F."/>
            <person name="Albersmeier A."/>
            <person name="Kalinowski J."/>
            <person name="Ruckert C."/>
        </authorList>
    </citation>
    <scope>NUCLEOTIDE SEQUENCE</scope>
    <source>
        <strain evidence="2">CGMCC 1.12751</strain>
    </source>
</reference>
<reference evidence="2" key="2">
    <citation type="submission" date="2020-09" db="EMBL/GenBank/DDBJ databases">
        <authorList>
            <person name="Sun Q."/>
            <person name="Zhou Y."/>
        </authorList>
    </citation>
    <scope>NUCLEOTIDE SEQUENCE</scope>
    <source>
        <strain evidence="2">CGMCC 1.12751</strain>
    </source>
</reference>
<name>A0A917GV86_9FLAO</name>
<organism evidence="2 3">
    <name type="scientific">Bizionia arctica</name>
    <dbReference type="NCBI Taxonomy" id="1495645"/>
    <lineage>
        <taxon>Bacteria</taxon>
        <taxon>Pseudomonadati</taxon>
        <taxon>Bacteroidota</taxon>
        <taxon>Flavobacteriia</taxon>
        <taxon>Flavobacteriales</taxon>
        <taxon>Flavobacteriaceae</taxon>
        <taxon>Bizionia</taxon>
    </lineage>
</organism>
<evidence type="ECO:0000256" key="1">
    <source>
        <dbReference type="SAM" id="Phobius"/>
    </source>
</evidence>
<dbReference type="AlphaFoldDB" id="A0A917GV86"/>
<keyword evidence="3" id="KW-1185">Reference proteome</keyword>
<keyword evidence="1" id="KW-0812">Transmembrane</keyword>
<evidence type="ECO:0000313" key="2">
    <source>
        <dbReference type="EMBL" id="GGG57502.1"/>
    </source>
</evidence>
<feature type="transmembrane region" description="Helical" evidence="1">
    <location>
        <begin position="88"/>
        <end position="106"/>
    </location>
</feature>
<keyword evidence="1" id="KW-1133">Transmembrane helix</keyword>
<dbReference type="Proteomes" id="UP000625976">
    <property type="component" value="Unassembled WGS sequence"/>
</dbReference>
<comment type="caution">
    <text evidence="2">The sequence shown here is derived from an EMBL/GenBank/DDBJ whole genome shotgun (WGS) entry which is preliminary data.</text>
</comment>
<gene>
    <name evidence="2" type="ORF">GCM10010976_30440</name>
</gene>
<sequence>MNITVKNMLAVVAGLVIGSIVNMGLISISGSIIPPPEGVDNTTMEGLKESMHLFQSKHFIFPFLAHALGTLVGAIIAAKIAATHKITFALVIGVFFLIGGIVSVVMLPSPTWFSILDLVGAYIPMAWLGGKIAIKKVSN</sequence>
<feature type="transmembrane region" description="Helical" evidence="1">
    <location>
        <begin position="112"/>
        <end position="134"/>
    </location>
</feature>
<evidence type="ECO:0000313" key="3">
    <source>
        <dbReference type="Proteomes" id="UP000625976"/>
    </source>
</evidence>
<dbReference type="EMBL" id="BMFQ01000004">
    <property type="protein sequence ID" value="GGG57502.1"/>
    <property type="molecule type" value="Genomic_DNA"/>
</dbReference>
<proteinExistence type="predicted"/>
<feature type="transmembrane region" description="Helical" evidence="1">
    <location>
        <begin position="59"/>
        <end position="81"/>
    </location>
</feature>
<accession>A0A917GV86</accession>
<dbReference type="RefSeq" id="WP_188466426.1">
    <property type="nucleotide sequence ID" value="NZ_BMFQ01000004.1"/>
</dbReference>
<feature type="transmembrane region" description="Helical" evidence="1">
    <location>
        <begin position="7"/>
        <end position="33"/>
    </location>
</feature>
<keyword evidence="1" id="KW-0472">Membrane</keyword>
<protein>
    <submittedName>
        <fullName evidence="2">Uncharacterized protein</fullName>
    </submittedName>
</protein>